<evidence type="ECO:0000256" key="2">
    <source>
        <dbReference type="ARBA" id="ARBA00022679"/>
    </source>
</evidence>
<reference evidence="6 7" key="1">
    <citation type="submission" date="2015-03" db="EMBL/GenBank/DDBJ databases">
        <authorList>
            <consortium name="Pathogen Informatics"/>
            <person name="Murphy D."/>
        </authorList>
    </citation>
    <scope>NUCLEOTIDE SEQUENCE [LARGE SCALE GENOMIC DNA]</scope>
    <source>
        <strain evidence="7">type strain: CIP110231</strain>
    </source>
</reference>
<sequence>MMKPSFSPESSKQVLEIIYGYQLAHCAQVAARLNIAELLFESPRSIVELAQITGVKSEYLYRLLRLLAAEGIFREIDGNIVDEKIFEFTPAAAALHKNTIGSVKPFLLAMMGELSVAFSSLQQGITEGKSSLELHYQLDIWQYYERHPEQAENFNNGMAGLTQYFVQTVIPAYNFNDFNRIIDIGGGNGALLLTILAANRNPTGVIFDSPSVVEKTTEIIRHQNMASRCTILTGNFFESIPSGHDLYLLKYILHDWNDEQCIQILRNCANAMSKGNKILIVEAIIPSGNTYHAGKHSDITMLACTQGRERTEAEFRVLFTAAGLKINKVIELPIQEISLIEGEPI</sequence>
<evidence type="ECO:0000313" key="6">
    <source>
        <dbReference type="EMBL" id="CNE09814.1"/>
    </source>
</evidence>
<gene>
    <name evidence="6" type="primary">tcmN_2</name>
    <name evidence="6" type="ORF">ERS137967_00738</name>
</gene>
<keyword evidence="3" id="KW-0949">S-adenosyl-L-methionine</keyword>
<dbReference type="RefSeq" id="WP_049596954.1">
    <property type="nucleotide sequence ID" value="NZ_CPYD01000002.1"/>
</dbReference>
<evidence type="ECO:0000256" key="3">
    <source>
        <dbReference type="ARBA" id="ARBA00022691"/>
    </source>
</evidence>
<organism evidence="6 7">
    <name type="scientific">Yersinia nurmii</name>
    <dbReference type="NCBI Taxonomy" id="685706"/>
    <lineage>
        <taxon>Bacteria</taxon>
        <taxon>Pseudomonadati</taxon>
        <taxon>Pseudomonadota</taxon>
        <taxon>Gammaproteobacteria</taxon>
        <taxon>Enterobacterales</taxon>
        <taxon>Yersiniaceae</taxon>
        <taxon>Yersinia</taxon>
    </lineage>
</organism>
<dbReference type="InterPro" id="IPR016461">
    <property type="entry name" value="COMT-like"/>
</dbReference>
<dbReference type="PROSITE" id="PS51683">
    <property type="entry name" value="SAM_OMT_II"/>
    <property type="match status" value="1"/>
</dbReference>
<evidence type="ECO:0000256" key="1">
    <source>
        <dbReference type="ARBA" id="ARBA00022603"/>
    </source>
</evidence>
<keyword evidence="1" id="KW-0489">Methyltransferase</keyword>
<comment type="caution">
    <text evidence="6">The sequence shown here is derived from an EMBL/GenBank/DDBJ whole genome shotgun (WGS) entry which is preliminary data.</text>
</comment>
<dbReference type="PIRSF" id="PIRSF005739">
    <property type="entry name" value="O-mtase"/>
    <property type="match status" value="1"/>
</dbReference>
<dbReference type="Pfam" id="PF08100">
    <property type="entry name" value="Dimerisation"/>
    <property type="match status" value="1"/>
</dbReference>
<dbReference type="Gene3D" id="1.10.10.10">
    <property type="entry name" value="Winged helix-like DNA-binding domain superfamily/Winged helix DNA-binding domain"/>
    <property type="match status" value="1"/>
</dbReference>
<feature type="domain" description="O-methyltransferase dimerisation" evidence="5">
    <location>
        <begin position="16"/>
        <end position="97"/>
    </location>
</feature>
<dbReference type="Gene3D" id="3.40.50.150">
    <property type="entry name" value="Vaccinia Virus protein VP39"/>
    <property type="match status" value="1"/>
</dbReference>
<dbReference type="Proteomes" id="UP000040578">
    <property type="component" value="Unassembled WGS sequence"/>
</dbReference>
<dbReference type="Gene3D" id="1.10.287.1350">
    <property type="match status" value="1"/>
</dbReference>
<keyword evidence="7" id="KW-1185">Reference proteome</keyword>
<evidence type="ECO:0000313" key="7">
    <source>
        <dbReference type="Proteomes" id="UP000040578"/>
    </source>
</evidence>
<dbReference type="InterPro" id="IPR036390">
    <property type="entry name" value="WH_DNA-bd_sf"/>
</dbReference>
<dbReference type="InterPro" id="IPR036388">
    <property type="entry name" value="WH-like_DNA-bd_sf"/>
</dbReference>
<accession>A0ABM9S450</accession>
<evidence type="ECO:0000259" key="5">
    <source>
        <dbReference type="Pfam" id="PF08100"/>
    </source>
</evidence>
<dbReference type="SUPFAM" id="SSF53335">
    <property type="entry name" value="S-adenosyl-L-methionine-dependent methyltransferases"/>
    <property type="match status" value="1"/>
</dbReference>
<dbReference type="CDD" id="cd02440">
    <property type="entry name" value="AdoMet_MTases"/>
    <property type="match status" value="1"/>
</dbReference>
<protein>
    <submittedName>
        <fullName evidence="6">Hydroxyneurosporene-O-methyltransferase</fullName>
    </submittedName>
</protein>
<dbReference type="EMBL" id="CPYD01000002">
    <property type="protein sequence ID" value="CNE09814.1"/>
    <property type="molecule type" value="Genomic_DNA"/>
</dbReference>
<proteinExistence type="predicted"/>
<dbReference type="InterPro" id="IPR001077">
    <property type="entry name" value="COMT_C"/>
</dbReference>
<dbReference type="SUPFAM" id="SSF46785">
    <property type="entry name" value="Winged helix' DNA-binding domain"/>
    <property type="match status" value="1"/>
</dbReference>
<dbReference type="PANTHER" id="PTHR43712">
    <property type="entry name" value="PUTATIVE (AFU_ORTHOLOGUE AFUA_4G14580)-RELATED"/>
    <property type="match status" value="1"/>
</dbReference>
<feature type="domain" description="O-methyltransferase C-terminal" evidence="4">
    <location>
        <begin position="118"/>
        <end position="324"/>
    </location>
</feature>
<dbReference type="InterPro" id="IPR012967">
    <property type="entry name" value="COMT_dimerisation"/>
</dbReference>
<name>A0ABM9S450_9GAMM</name>
<dbReference type="PANTHER" id="PTHR43712:SF2">
    <property type="entry name" value="O-METHYLTRANSFERASE CICE"/>
    <property type="match status" value="1"/>
</dbReference>
<dbReference type="Pfam" id="PF00891">
    <property type="entry name" value="Methyltransf_2"/>
    <property type="match status" value="1"/>
</dbReference>
<evidence type="ECO:0000259" key="4">
    <source>
        <dbReference type="Pfam" id="PF00891"/>
    </source>
</evidence>
<dbReference type="InterPro" id="IPR029063">
    <property type="entry name" value="SAM-dependent_MTases_sf"/>
</dbReference>
<keyword evidence="2" id="KW-0808">Transferase</keyword>